<evidence type="ECO:0000256" key="5">
    <source>
        <dbReference type="ARBA" id="ARBA00022692"/>
    </source>
</evidence>
<organism evidence="13 14">
    <name type="scientific">Pinctada imbricata</name>
    <name type="common">Atlantic pearl-oyster</name>
    <name type="synonym">Pinctada martensii</name>
    <dbReference type="NCBI Taxonomy" id="66713"/>
    <lineage>
        <taxon>Eukaryota</taxon>
        <taxon>Metazoa</taxon>
        <taxon>Spiralia</taxon>
        <taxon>Lophotrochozoa</taxon>
        <taxon>Mollusca</taxon>
        <taxon>Bivalvia</taxon>
        <taxon>Autobranchia</taxon>
        <taxon>Pteriomorphia</taxon>
        <taxon>Pterioida</taxon>
        <taxon>Pterioidea</taxon>
        <taxon>Pteriidae</taxon>
        <taxon>Pinctada</taxon>
    </lineage>
</organism>
<feature type="transmembrane region" description="Helical" evidence="12">
    <location>
        <begin position="127"/>
        <end position="147"/>
    </location>
</feature>
<keyword evidence="8" id="KW-0406">Ion transport</keyword>
<evidence type="ECO:0000256" key="3">
    <source>
        <dbReference type="ARBA" id="ARBA00022448"/>
    </source>
</evidence>
<gene>
    <name evidence="13" type="ORF">FSP39_014045</name>
</gene>
<feature type="transmembrane region" description="Helical" evidence="12">
    <location>
        <begin position="92"/>
        <end position="115"/>
    </location>
</feature>
<keyword evidence="5 12" id="KW-0812">Transmembrane</keyword>
<feature type="transmembrane region" description="Helical" evidence="12">
    <location>
        <begin position="247"/>
        <end position="271"/>
    </location>
</feature>
<dbReference type="EMBL" id="VSWD01000010">
    <property type="protein sequence ID" value="KAK3090717.1"/>
    <property type="molecule type" value="Genomic_DNA"/>
</dbReference>
<evidence type="ECO:0000256" key="9">
    <source>
        <dbReference type="ARBA" id="ARBA00023136"/>
    </source>
</evidence>
<comment type="subcellular location">
    <subcellularLocation>
        <location evidence="1">Cell membrane</location>
        <topology evidence="1">Multi-pass membrane protein</topology>
    </subcellularLocation>
</comment>
<dbReference type="InterPro" id="IPR001734">
    <property type="entry name" value="Na/solute_symporter"/>
</dbReference>
<proteinExistence type="inferred from homology"/>
<feature type="transmembrane region" description="Helical" evidence="12">
    <location>
        <begin position="417"/>
        <end position="440"/>
    </location>
</feature>
<feature type="transmembrane region" description="Helical" evidence="12">
    <location>
        <begin position="389"/>
        <end position="411"/>
    </location>
</feature>
<dbReference type="Proteomes" id="UP001186944">
    <property type="component" value="Unassembled WGS sequence"/>
</dbReference>
<evidence type="ECO:0000256" key="2">
    <source>
        <dbReference type="ARBA" id="ARBA00006434"/>
    </source>
</evidence>
<keyword evidence="3" id="KW-0813">Transport</keyword>
<feature type="transmembrane region" description="Helical" evidence="12">
    <location>
        <begin position="62"/>
        <end position="80"/>
    </location>
</feature>
<accession>A0AA89C1G0</accession>
<comment type="similarity">
    <text evidence="2 11">Belongs to the sodium:solute symporter (SSF) (TC 2.A.21) family.</text>
</comment>
<protein>
    <submittedName>
        <fullName evidence="13">Uncharacterized protein</fullName>
    </submittedName>
</protein>
<evidence type="ECO:0000256" key="10">
    <source>
        <dbReference type="ARBA" id="ARBA00023201"/>
    </source>
</evidence>
<dbReference type="Gene3D" id="1.20.1730.10">
    <property type="entry name" value="Sodium/glucose cotransporter"/>
    <property type="match status" value="2"/>
</dbReference>
<dbReference type="PROSITE" id="PS50283">
    <property type="entry name" value="NA_SOLUT_SYMP_3"/>
    <property type="match status" value="1"/>
</dbReference>
<evidence type="ECO:0000256" key="8">
    <source>
        <dbReference type="ARBA" id="ARBA00023065"/>
    </source>
</evidence>
<dbReference type="GO" id="GO:0015293">
    <property type="term" value="F:symporter activity"/>
    <property type="evidence" value="ECO:0007669"/>
    <property type="project" value="TreeGrafter"/>
</dbReference>
<dbReference type="PANTHER" id="PTHR42985:SF40">
    <property type="entry name" value="LD47995P-RELATED"/>
    <property type="match status" value="1"/>
</dbReference>
<dbReference type="CDD" id="cd11492">
    <property type="entry name" value="SLC5sbd_NIS-SMVT"/>
    <property type="match status" value="1"/>
</dbReference>
<evidence type="ECO:0000256" key="1">
    <source>
        <dbReference type="ARBA" id="ARBA00004651"/>
    </source>
</evidence>
<evidence type="ECO:0000313" key="14">
    <source>
        <dbReference type="Proteomes" id="UP001186944"/>
    </source>
</evidence>
<evidence type="ECO:0000256" key="12">
    <source>
        <dbReference type="SAM" id="Phobius"/>
    </source>
</evidence>
<reference evidence="13" key="1">
    <citation type="submission" date="2019-08" db="EMBL/GenBank/DDBJ databases">
        <title>The improved chromosome-level genome for the pearl oyster Pinctada fucata martensii using PacBio sequencing and Hi-C.</title>
        <authorList>
            <person name="Zheng Z."/>
        </authorList>
    </citation>
    <scope>NUCLEOTIDE SEQUENCE</scope>
    <source>
        <strain evidence="13">ZZ-2019</strain>
        <tissue evidence="13">Adductor muscle</tissue>
    </source>
</reference>
<name>A0AA89C1G0_PINIB</name>
<feature type="transmembrane region" description="Helical" evidence="12">
    <location>
        <begin position="461"/>
        <end position="482"/>
    </location>
</feature>
<keyword evidence="7" id="KW-0915">Sodium</keyword>
<dbReference type="AlphaFoldDB" id="A0AA89C1G0"/>
<dbReference type="GO" id="GO:0006814">
    <property type="term" value="P:sodium ion transport"/>
    <property type="evidence" value="ECO:0007669"/>
    <property type="project" value="UniProtKB-KW"/>
</dbReference>
<evidence type="ECO:0000256" key="4">
    <source>
        <dbReference type="ARBA" id="ARBA00022475"/>
    </source>
</evidence>
<keyword evidence="4" id="KW-1003">Cell membrane</keyword>
<keyword evidence="14" id="KW-1185">Reference proteome</keyword>
<keyword evidence="10" id="KW-0739">Sodium transport</keyword>
<evidence type="ECO:0000256" key="6">
    <source>
        <dbReference type="ARBA" id="ARBA00022989"/>
    </source>
</evidence>
<dbReference type="PANTHER" id="PTHR42985">
    <property type="entry name" value="SODIUM-COUPLED MONOCARBOXYLATE TRANSPORTER"/>
    <property type="match status" value="1"/>
</dbReference>
<feature type="transmembrane region" description="Helical" evidence="12">
    <location>
        <begin position="291"/>
        <end position="316"/>
    </location>
</feature>
<comment type="caution">
    <text evidence="13">The sequence shown here is derived from an EMBL/GenBank/DDBJ whole genome shotgun (WGS) entry which is preliminary data.</text>
</comment>
<evidence type="ECO:0000313" key="13">
    <source>
        <dbReference type="EMBL" id="KAK3090717.1"/>
    </source>
</evidence>
<keyword evidence="6 12" id="KW-1133">Transmembrane helix</keyword>
<sequence>MAGEKQYSFQTGTYSKFSTVDYVLFGLILVVSAAIGFYFAIKDRRRNNTKTFLMAGGNMNPIPVALSLLASFMSAITLLGTPAEMYNYTTMYWWIGLSYFFVAFGAAHVFMPVFYRLHVTSAYELRVLPYGDPVISVGIVCTIYTTIGGMKAVLLTDSFQVFMMFAGLLAILIRGSMDLGGFSEAWSKAYDSGRIYFTDPDPATRHSAWSLVIGGTFTWVAIYGVNQAQVQRYCTCPSLKKAQIAIWLNFPGLCLILYLSCLIGMVVYGLYSQCDPFKFGLVTTSDQLLPLFVMDVLGYLTGFPGLFVACLFSGALSTVSSGLSALAAVVLEDVLKTYIWKDMSESKATMASKILDESSESKVDMEKRFQRIMVLLATFLQERRHIYHAALSLFGMIGGPLLGLFILGMMFPWSNKWGAYAGLFLGLIFMFWIGVGAQIYPPNNPKASISTKGGALAKLYSLSYIWYSATAVLTTVVIGLIVSFITGPNKPEDVNPYLICPLFDILFPYLPEKIKKPMRFGVKFDKVNLHQIHRISSFTCI</sequence>
<dbReference type="GO" id="GO:0005886">
    <property type="term" value="C:plasma membrane"/>
    <property type="evidence" value="ECO:0007669"/>
    <property type="project" value="UniProtKB-SubCell"/>
</dbReference>
<evidence type="ECO:0000256" key="11">
    <source>
        <dbReference type="RuleBase" id="RU362091"/>
    </source>
</evidence>
<feature type="transmembrane region" description="Helical" evidence="12">
    <location>
        <begin position="22"/>
        <end position="41"/>
    </location>
</feature>
<keyword evidence="9 12" id="KW-0472">Membrane</keyword>
<evidence type="ECO:0000256" key="7">
    <source>
        <dbReference type="ARBA" id="ARBA00023053"/>
    </source>
</evidence>
<dbReference type="Pfam" id="PF00474">
    <property type="entry name" value="SSF"/>
    <property type="match status" value="1"/>
</dbReference>
<dbReference type="InterPro" id="IPR051163">
    <property type="entry name" value="Sodium:Solute_Symporter_SSF"/>
</dbReference>
<dbReference type="InterPro" id="IPR038377">
    <property type="entry name" value="Na/Glc_symporter_sf"/>
</dbReference>